<organism evidence="3 4">
    <name type="scientific">Mahella australiensis (strain DSM 15567 / CIP 107919 / 50-1 BON)</name>
    <dbReference type="NCBI Taxonomy" id="697281"/>
    <lineage>
        <taxon>Bacteria</taxon>
        <taxon>Bacillati</taxon>
        <taxon>Bacillota</taxon>
        <taxon>Clostridia</taxon>
        <taxon>Thermoanaerobacterales</taxon>
        <taxon>Thermoanaerobacterales Family IV. Incertae Sedis</taxon>
        <taxon>Mahella</taxon>
    </lineage>
</organism>
<dbReference type="SUPFAM" id="SSF47413">
    <property type="entry name" value="lambda repressor-like DNA-binding domains"/>
    <property type="match status" value="1"/>
</dbReference>
<dbReference type="SMART" id="SM00530">
    <property type="entry name" value="HTH_XRE"/>
    <property type="match status" value="1"/>
</dbReference>
<evidence type="ECO:0000256" key="1">
    <source>
        <dbReference type="ARBA" id="ARBA00023125"/>
    </source>
</evidence>
<dbReference type="Pfam" id="PF01381">
    <property type="entry name" value="HTH_3"/>
    <property type="match status" value="1"/>
</dbReference>
<dbReference type="PANTHER" id="PTHR46558:SF11">
    <property type="entry name" value="HTH-TYPE TRANSCRIPTIONAL REGULATOR XRE"/>
    <property type="match status" value="1"/>
</dbReference>
<dbReference type="Gene3D" id="1.10.260.40">
    <property type="entry name" value="lambda repressor-like DNA-binding domains"/>
    <property type="match status" value="1"/>
</dbReference>
<dbReference type="Proteomes" id="UP000008457">
    <property type="component" value="Chromosome"/>
</dbReference>
<gene>
    <name evidence="3" type="ordered locus">Mahau_2933</name>
</gene>
<keyword evidence="4" id="KW-1185">Reference proteome</keyword>
<dbReference type="PANTHER" id="PTHR46558">
    <property type="entry name" value="TRACRIPTIONAL REGULATORY PROTEIN-RELATED-RELATED"/>
    <property type="match status" value="1"/>
</dbReference>
<reference evidence="3 4" key="2">
    <citation type="journal article" date="2011" name="Stand. Genomic Sci.">
        <title>Complete genome sequence of Mahella australiensis type strain (50-1 BON).</title>
        <authorList>
            <person name="Sikorski J."/>
            <person name="Teshima H."/>
            <person name="Nolan M."/>
            <person name="Lucas S."/>
            <person name="Hammon N."/>
            <person name="Deshpande S."/>
            <person name="Cheng J.F."/>
            <person name="Pitluck S."/>
            <person name="Liolios K."/>
            <person name="Pagani I."/>
            <person name="Ivanova N."/>
            <person name="Huntemann M."/>
            <person name="Mavromatis K."/>
            <person name="Ovchinikova G."/>
            <person name="Pati A."/>
            <person name="Tapia R."/>
            <person name="Han C."/>
            <person name="Goodwin L."/>
            <person name="Chen A."/>
            <person name="Palaniappan K."/>
            <person name="Land M."/>
            <person name="Hauser L."/>
            <person name="Ngatchou-Djao O.D."/>
            <person name="Rohde M."/>
            <person name="Pukall R."/>
            <person name="Spring S."/>
            <person name="Abt B."/>
            <person name="Goker M."/>
            <person name="Detter J.C."/>
            <person name="Woyke T."/>
            <person name="Bristow J."/>
            <person name="Markowitz V."/>
            <person name="Hugenholtz P."/>
            <person name="Eisen J.A."/>
            <person name="Kyrpides N.C."/>
            <person name="Klenk H.P."/>
            <person name="Lapidus A."/>
        </authorList>
    </citation>
    <scope>NUCLEOTIDE SEQUENCE [LARGE SCALE GENOMIC DNA]</scope>
    <source>
        <strain evidence="4">DSM 15567 / CIP 107919 / 50-1 BON</strain>
    </source>
</reference>
<protein>
    <submittedName>
        <fullName evidence="3">Helix-turn-helix domain protein</fullName>
    </submittedName>
</protein>
<dbReference type="AlphaFoldDB" id="F4A0X7"/>
<evidence type="ECO:0000313" key="3">
    <source>
        <dbReference type="EMBL" id="AEE98054.1"/>
    </source>
</evidence>
<proteinExistence type="predicted"/>
<dbReference type="InterPro" id="IPR001387">
    <property type="entry name" value="Cro/C1-type_HTH"/>
</dbReference>
<dbReference type="HOGENOM" id="CLU_066192_4_4_9"/>
<dbReference type="GO" id="GO:0003677">
    <property type="term" value="F:DNA binding"/>
    <property type="evidence" value="ECO:0007669"/>
    <property type="project" value="UniProtKB-KW"/>
</dbReference>
<dbReference type="OrthoDB" id="9811208at2"/>
<reference evidence="4" key="1">
    <citation type="submission" date="2010-11" db="EMBL/GenBank/DDBJ databases">
        <title>The complete genome of Mahella australiensis DSM 15567.</title>
        <authorList>
            <consortium name="US DOE Joint Genome Institute (JGI-PGF)"/>
            <person name="Lucas S."/>
            <person name="Copeland A."/>
            <person name="Lapidus A."/>
            <person name="Bruce D."/>
            <person name="Goodwin L."/>
            <person name="Pitluck S."/>
            <person name="Kyrpides N."/>
            <person name="Mavromatis K."/>
            <person name="Pagani I."/>
            <person name="Ivanova N."/>
            <person name="Teshima H."/>
            <person name="Brettin T."/>
            <person name="Detter J.C."/>
            <person name="Han C."/>
            <person name="Tapia R."/>
            <person name="Land M."/>
            <person name="Hauser L."/>
            <person name="Markowitz V."/>
            <person name="Cheng J.-F."/>
            <person name="Hugenholtz P."/>
            <person name="Woyke T."/>
            <person name="Wu D."/>
            <person name="Spring S."/>
            <person name="Pukall R."/>
            <person name="Steenblock K."/>
            <person name="Schneider S."/>
            <person name="Klenk H.-P."/>
            <person name="Eisen J.A."/>
        </authorList>
    </citation>
    <scope>NUCLEOTIDE SEQUENCE [LARGE SCALE GENOMIC DNA]</scope>
    <source>
        <strain evidence="4">DSM 15567 / CIP 107919 / 50-1 BON</strain>
    </source>
</reference>
<dbReference type="eggNOG" id="COG1476">
    <property type="taxonomic scope" value="Bacteria"/>
</dbReference>
<evidence type="ECO:0000259" key="2">
    <source>
        <dbReference type="PROSITE" id="PS50943"/>
    </source>
</evidence>
<dbReference type="RefSeq" id="WP_013782465.1">
    <property type="nucleotide sequence ID" value="NC_015520.1"/>
</dbReference>
<dbReference type="EMBL" id="CP002360">
    <property type="protein sequence ID" value="AEE98054.1"/>
    <property type="molecule type" value="Genomic_DNA"/>
</dbReference>
<sequence>MNRIKELREEAKISQAELASILGVTQQALSNYENGLREPDLDTINKIANYFGVSIDYLLCRTNVRNSDVIEEAIKDDPELERIWNMLNNREEVRLMFKKIADLKPADVKRILKIIEIVEEEDSASQL</sequence>
<accession>F4A0X7</accession>
<keyword evidence="1" id="KW-0238">DNA-binding</keyword>
<dbReference type="STRING" id="697281.Mahau_2933"/>
<dbReference type="CDD" id="cd00093">
    <property type="entry name" value="HTH_XRE"/>
    <property type="match status" value="1"/>
</dbReference>
<name>F4A0X7_MAHA5</name>
<dbReference type="PROSITE" id="PS50943">
    <property type="entry name" value="HTH_CROC1"/>
    <property type="match status" value="1"/>
</dbReference>
<evidence type="ECO:0000313" key="4">
    <source>
        <dbReference type="Proteomes" id="UP000008457"/>
    </source>
</evidence>
<dbReference type="KEGG" id="mas:Mahau_2933"/>
<feature type="domain" description="HTH cro/C1-type" evidence="2">
    <location>
        <begin position="4"/>
        <end position="58"/>
    </location>
</feature>
<dbReference type="InterPro" id="IPR010982">
    <property type="entry name" value="Lambda_DNA-bd_dom_sf"/>
</dbReference>